<evidence type="ECO:0000256" key="1">
    <source>
        <dbReference type="SAM" id="MobiDB-lite"/>
    </source>
</evidence>
<gene>
    <name evidence="2" type="ORF">GOP47_0006773</name>
</gene>
<accession>A0A9D4ZMD0</accession>
<dbReference type="PANTHER" id="PTHR32011:SF2">
    <property type="entry name" value="OS08G0472400 PROTEIN"/>
    <property type="match status" value="1"/>
</dbReference>
<dbReference type="Proteomes" id="UP000886520">
    <property type="component" value="Chromosome 6"/>
</dbReference>
<protein>
    <submittedName>
        <fullName evidence="2">Uncharacterized protein</fullName>
    </submittedName>
</protein>
<reference evidence="2" key="1">
    <citation type="submission" date="2021-01" db="EMBL/GenBank/DDBJ databases">
        <title>Adiantum capillus-veneris genome.</title>
        <authorList>
            <person name="Fang Y."/>
            <person name="Liao Q."/>
        </authorList>
    </citation>
    <scope>NUCLEOTIDE SEQUENCE</scope>
    <source>
        <strain evidence="2">H3</strain>
        <tissue evidence="2">Leaf</tissue>
    </source>
</reference>
<dbReference type="PANTHER" id="PTHR32011">
    <property type="entry name" value="OS08G0472400 PROTEIN"/>
    <property type="match status" value="1"/>
</dbReference>
<proteinExistence type="predicted"/>
<dbReference type="OrthoDB" id="1888829at2759"/>
<sequence length="549" mass="60846">MTLPATISASHSRFDSLFPQPGASERLAMVDVDRRLNVGHQAHVAGLKRLSARASNGALKPAASPRKGCFSFAPLAQAAMDRLRKGKVEIARGLTDEEFCRIEAPFAFTFPPDLKAVLQEGLPVGAGFPDWRSGGVKQLRLLLNLPIAGIAYEVARGRFWLKQWGSKPLDTEEAVAIARSALKKAPILIPVYRHCYIPASPNLAGNPIFFVRQQEVFCCGFDLADFFEKQDFILPDCELPQNFAHLDASSSRVSSSKSLEIKSFRERSRPCEATGRELPSASRRREVEEADLDDHNDWTFDFRSGNLEGWGRNLDAMAKRGHDATSRGSFEVNNTSGKACRRHGNSVDLSSEHHANDRVAATNGTAIARRIDFWSDLAKKQLMSNVGIVSSKRNGFIAPHGPEKSLIKSLDFGLAATDDLYLSYNADSNAVQRQAPIPYWLERYFDKMATVLRNGGWKEPEISEMFDVNSCPLASNSDLPMNSQSMMQGLMLYVDLLSDVLRRVGWSTTDVAEAFDVDFTFCEQKRRTSTVPPHVATKIGKLAQYAARV</sequence>
<comment type="caution">
    <text evidence="2">The sequence shown here is derived from an EMBL/GenBank/DDBJ whole genome shotgun (WGS) entry which is preliminary data.</text>
</comment>
<evidence type="ECO:0000313" key="2">
    <source>
        <dbReference type="EMBL" id="KAI5079102.1"/>
    </source>
</evidence>
<name>A0A9D4ZMD0_ADICA</name>
<feature type="region of interest" description="Disordered" evidence="1">
    <location>
        <begin position="264"/>
        <end position="288"/>
    </location>
</feature>
<feature type="region of interest" description="Disordered" evidence="1">
    <location>
        <begin position="325"/>
        <end position="349"/>
    </location>
</feature>
<keyword evidence="3" id="KW-1185">Reference proteome</keyword>
<evidence type="ECO:0000313" key="3">
    <source>
        <dbReference type="Proteomes" id="UP000886520"/>
    </source>
</evidence>
<feature type="compositionally biased region" description="Polar residues" evidence="1">
    <location>
        <begin position="326"/>
        <end position="337"/>
    </location>
</feature>
<dbReference type="EMBL" id="JABFUD020000006">
    <property type="protein sequence ID" value="KAI5079102.1"/>
    <property type="molecule type" value="Genomic_DNA"/>
</dbReference>
<organism evidence="2 3">
    <name type="scientific">Adiantum capillus-veneris</name>
    <name type="common">Maidenhair fern</name>
    <dbReference type="NCBI Taxonomy" id="13818"/>
    <lineage>
        <taxon>Eukaryota</taxon>
        <taxon>Viridiplantae</taxon>
        <taxon>Streptophyta</taxon>
        <taxon>Embryophyta</taxon>
        <taxon>Tracheophyta</taxon>
        <taxon>Polypodiopsida</taxon>
        <taxon>Polypodiidae</taxon>
        <taxon>Polypodiales</taxon>
        <taxon>Pteridineae</taxon>
        <taxon>Pteridaceae</taxon>
        <taxon>Vittarioideae</taxon>
        <taxon>Adiantum</taxon>
    </lineage>
</organism>
<dbReference type="AlphaFoldDB" id="A0A9D4ZMD0"/>